<evidence type="ECO:0000256" key="6">
    <source>
        <dbReference type="ARBA" id="ARBA00022741"/>
    </source>
</evidence>
<comment type="catalytic activity">
    <reaction evidence="10">
        <text>hydrogencarbonate + NH4(+) + 2 ATP = carbamoyl phosphate + 2 ADP + phosphate + 2 H(+)</text>
        <dbReference type="Rhea" id="RHEA:18029"/>
        <dbReference type="ChEBI" id="CHEBI:15378"/>
        <dbReference type="ChEBI" id="CHEBI:17544"/>
        <dbReference type="ChEBI" id="CHEBI:28938"/>
        <dbReference type="ChEBI" id="CHEBI:30616"/>
        <dbReference type="ChEBI" id="CHEBI:43474"/>
        <dbReference type="ChEBI" id="CHEBI:58228"/>
        <dbReference type="ChEBI" id="CHEBI:456216"/>
        <dbReference type="EC" id="6.3.4.16"/>
    </reaction>
</comment>
<dbReference type="SUPFAM" id="SSF56059">
    <property type="entry name" value="Glutathione synthetase ATP-binding domain-like"/>
    <property type="match status" value="1"/>
</dbReference>
<dbReference type="Gene3D" id="3.40.50.20">
    <property type="match status" value="2"/>
</dbReference>
<dbReference type="InterPro" id="IPR005483">
    <property type="entry name" value="CPSase_dom"/>
</dbReference>
<dbReference type="EC" id="6.3.4.16" evidence="9"/>
<keyword evidence="5" id="KW-0677">Repeat</keyword>
<feature type="domain" description="ATP-grasp" evidence="12">
    <location>
        <begin position="136"/>
        <end position="330"/>
    </location>
</feature>
<dbReference type="InterPro" id="IPR016185">
    <property type="entry name" value="PreATP-grasp_dom_sf"/>
</dbReference>
<comment type="caution">
    <text evidence="13">The sequence shown here is derived from an EMBL/GenBank/DDBJ whole genome shotgun (WGS) entry which is preliminary data.</text>
</comment>
<name>A0ABS5QRQ4_9LACO</name>
<evidence type="ECO:0000313" key="13">
    <source>
        <dbReference type="EMBL" id="MBS9335884.1"/>
    </source>
</evidence>
<dbReference type="PRINTS" id="PR00098">
    <property type="entry name" value="CPSASE"/>
</dbReference>
<dbReference type="InterPro" id="IPR011761">
    <property type="entry name" value="ATP-grasp"/>
</dbReference>
<evidence type="ECO:0000256" key="2">
    <source>
        <dbReference type="ARBA" id="ARBA00001946"/>
    </source>
</evidence>
<comment type="similarity">
    <text evidence="3">Belongs to the CarB family.</text>
</comment>
<evidence type="ECO:0000259" key="12">
    <source>
        <dbReference type="PROSITE" id="PS50975"/>
    </source>
</evidence>
<dbReference type="InterPro" id="IPR036897">
    <property type="entry name" value="CarbamoylP_synth_lsu_oligo_sf"/>
</dbReference>
<reference evidence="13 14" key="1">
    <citation type="submission" date="2020-02" db="EMBL/GenBank/DDBJ databases">
        <title>Fructobacillus sp. isolated from paper mulberry of Taiwan.</title>
        <authorList>
            <person name="Lin S.-T."/>
        </authorList>
    </citation>
    <scope>NUCLEOTIDE SEQUENCE [LARGE SCALE GENOMIC DNA]</scope>
    <source>
        <strain evidence="13 14">M1-21</strain>
    </source>
</reference>
<dbReference type="PROSITE" id="PS50975">
    <property type="entry name" value="ATP_GRASP"/>
    <property type="match status" value="1"/>
</dbReference>
<proteinExistence type="inferred from homology"/>
<evidence type="ECO:0000256" key="7">
    <source>
        <dbReference type="ARBA" id="ARBA00022840"/>
    </source>
</evidence>
<keyword evidence="4" id="KW-0436">Ligase</keyword>
<keyword evidence="6 11" id="KW-0547">Nucleotide-binding</keyword>
<dbReference type="InterPro" id="IPR005480">
    <property type="entry name" value="CPSase_lsu_oligo"/>
</dbReference>
<accession>A0ABS5QRQ4</accession>
<dbReference type="RefSeq" id="WP_213792450.1">
    <property type="nucleotide sequence ID" value="NZ_JAAMFJ010000001.1"/>
</dbReference>
<keyword evidence="8" id="KW-0464">Manganese</keyword>
<dbReference type="InterPro" id="IPR058047">
    <property type="entry name" value="CPSase_preATP-grasp"/>
</dbReference>
<dbReference type="InterPro" id="IPR005479">
    <property type="entry name" value="CPAse_ATP-bd"/>
</dbReference>
<comment type="cofactor">
    <cofactor evidence="1">
        <name>Mn(2+)</name>
        <dbReference type="ChEBI" id="CHEBI:29035"/>
    </cofactor>
</comment>
<dbReference type="Pfam" id="PF02787">
    <property type="entry name" value="CPSase_L_D3"/>
    <property type="match status" value="1"/>
</dbReference>
<dbReference type="PANTHER" id="PTHR11405">
    <property type="entry name" value="CARBAMOYLTRANSFERASE FAMILY MEMBER"/>
    <property type="match status" value="1"/>
</dbReference>
<dbReference type="Pfam" id="PF25596">
    <property type="entry name" value="CPSase_L_D1"/>
    <property type="match status" value="2"/>
</dbReference>
<dbReference type="Gene3D" id="1.10.1030.10">
    <property type="entry name" value="Carbamoyl-phosphate synthetase, large subunit oligomerisation domain"/>
    <property type="match status" value="1"/>
</dbReference>
<dbReference type="Proteomes" id="UP000735205">
    <property type="component" value="Unassembled WGS sequence"/>
</dbReference>
<keyword evidence="7 11" id="KW-0067">ATP-binding</keyword>
<evidence type="ECO:0000256" key="1">
    <source>
        <dbReference type="ARBA" id="ARBA00001936"/>
    </source>
</evidence>
<sequence>MYKRTTDENLKRILFLGSGETDFGLQGENDAAVYQVLPILKAQGYALFLVDDNPYSLALESADAETIVATLTVQNIKAIIKEKQIDAVFPGFAGIRGIRLWQQIIAEWREEDGPRPVGLGMPDSTVSLLNNSAALFERLESAGLAMPKATIVRSQAEANELLRDLELPLLVRAHNPAQGTTRRIVRRLDDFESAVDEVLEQSLTKEAVISKAINGLKEVSLLVLRDAAGNTMQVGASEDMDPIGIHTADSLSVAPVLTISDQVLQEMRTQAFLVADILGIQGPVHVQLALNEKTNQLYIIKVSPYLDNLSNRMALLTGYPVMLVAAQLATGRLIQDVELPASYHEKTAMMEPVMDHIVVKLPVFSFGDLKAAGIEVKRQLNSIQKSVGSALGFGRTFIEAMEKAIRAAHFNNRSFSPKYMKHVTDDELIQQLIHPQDNRVLLLLEALRRGYEVDELAELTKIDEFYFYQLKHLLEIEGQITNGEPSQELLREAKSSGLSDGLLARFWESDFQAIRELAKQAGVIPTYKALEPSAGEFPENAHQFFATFEEENESVPVSNRSILVIGPGAFRMGDGSAAGYATSVVLSELRKLGYQTVIMNNNASDASLLPHLSDKQYLEPLEVSDVMAVVDQEKPEGIVVPGNRRKLIEALVALGQQVIVLPKEKHQPAGPEEGESEFALNLFYDGERAYPLVLTQHQAGEIRLIDQDVFDADLGSVKLPYSGVYQLIWRENRSDWAREVTLPDFAVDSWLRPMPYGQVAFLSKILQVSLIRLVVRSWKQGGLTNDDLEALVAHMPALKGSDFAMVSDRTDFDLHLRPASPIDSTRFEMGAKIVRLEGDDDGQG</sequence>
<evidence type="ECO:0000256" key="8">
    <source>
        <dbReference type="ARBA" id="ARBA00023211"/>
    </source>
</evidence>
<evidence type="ECO:0000256" key="3">
    <source>
        <dbReference type="ARBA" id="ARBA00009799"/>
    </source>
</evidence>
<evidence type="ECO:0000256" key="9">
    <source>
        <dbReference type="ARBA" id="ARBA00044063"/>
    </source>
</evidence>
<evidence type="ECO:0000313" key="14">
    <source>
        <dbReference type="Proteomes" id="UP000735205"/>
    </source>
</evidence>
<dbReference type="Pfam" id="PF02786">
    <property type="entry name" value="CPSase_L_D2"/>
    <property type="match status" value="1"/>
</dbReference>
<dbReference type="EMBL" id="JAAMFJ010000001">
    <property type="protein sequence ID" value="MBS9335884.1"/>
    <property type="molecule type" value="Genomic_DNA"/>
</dbReference>
<dbReference type="SMART" id="SM01096">
    <property type="entry name" value="CPSase_L_D3"/>
    <property type="match status" value="1"/>
</dbReference>
<dbReference type="Gene3D" id="3.30.1490.20">
    <property type="entry name" value="ATP-grasp fold, A domain"/>
    <property type="match status" value="1"/>
</dbReference>
<organism evidence="13 14">
    <name type="scientific">Fructobacillus papyrifericola</name>
    <dbReference type="NCBI Taxonomy" id="2713172"/>
    <lineage>
        <taxon>Bacteria</taxon>
        <taxon>Bacillati</taxon>
        <taxon>Bacillota</taxon>
        <taxon>Bacilli</taxon>
        <taxon>Lactobacillales</taxon>
        <taxon>Lactobacillaceae</taxon>
        <taxon>Fructobacillus</taxon>
    </lineage>
</organism>
<evidence type="ECO:0000256" key="11">
    <source>
        <dbReference type="PROSITE-ProRule" id="PRU00409"/>
    </source>
</evidence>
<dbReference type="SUPFAM" id="SSF52440">
    <property type="entry name" value="PreATP-grasp domain"/>
    <property type="match status" value="2"/>
</dbReference>
<dbReference type="SUPFAM" id="SSF48108">
    <property type="entry name" value="Carbamoyl phosphate synthetase, large subunit connection domain"/>
    <property type="match status" value="1"/>
</dbReference>
<dbReference type="InterPro" id="IPR013815">
    <property type="entry name" value="ATP_grasp_subdomain_1"/>
</dbReference>
<comment type="cofactor">
    <cofactor evidence="2">
        <name>Mg(2+)</name>
        <dbReference type="ChEBI" id="CHEBI:18420"/>
    </cofactor>
</comment>
<protein>
    <recommendedName>
        <fullName evidence="9">carbamoyl-phosphate synthase (ammonia)</fullName>
        <ecNumber evidence="9">6.3.4.16</ecNumber>
    </recommendedName>
</protein>
<evidence type="ECO:0000256" key="10">
    <source>
        <dbReference type="ARBA" id="ARBA00047359"/>
    </source>
</evidence>
<dbReference type="PANTHER" id="PTHR11405:SF53">
    <property type="entry name" value="CARBAMOYL-PHOSPHATE SYNTHASE [AMMONIA], MITOCHONDRIAL"/>
    <property type="match status" value="1"/>
</dbReference>
<evidence type="ECO:0000256" key="5">
    <source>
        <dbReference type="ARBA" id="ARBA00022737"/>
    </source>
</evidence>
<keyword evidence="14" id="KW-1185">Reference proteome</keyword>
<evidence type="ECO:0000256" key="4">
    <source>
        <dbReference type="ARBA" id="ARBA00022598"/>
    </source>
</evidence>
<gene>
    <name evidence="13" type="ORF">G6R28_01365</name>
</gene>
<dbReference type="Gene3D" id="3.30.470.20">
    <property type="entry name" value="ATP-grasp fold, B domain"/>
    <property type="match status" value="1"/>
</dbReference>